<sequence length="360" mass="35948">MARTSTKTGPRRATGTTTQSPWPTRREREGGVARRILDATVTDRIPALGPLPRHALIPQQRPAPASPASAAPAPAAPAPVPRPGAVPQVSTSPAQARSDAAADALLASVPPFGTPPFGTRGAVTPPAAARPQHHRAVPGAQPQWAHQLAPIAPRNGFGITALCLALVGLPFALIPLTGVLGALLGALAVVFGLLGWSRARRQVATNRTMSVVGTALGLLTLGLGVAGLVILVRATGALVGDLEDLGVQVPSVAPAAAETSTGGPAYSFKLSGSAPGATVMWSVDGSSGGDQATRLPWERAVSGEQDGYGTTSLTAYTNPGSGGDLTCTIVGSDGRVLDTRTATPTGGAAGSAAVTCSALG</sequence>
<proteinExistence type="predicted"/>
<dbReference type="Proteomes" id="UP000291591">
    <property type="component" value="Unassembled WGS sequence"/>
</dbReference>
<gene>
    <name evidence="4" type="ORF">EV383_5870</name>
</gene>
<feature type="compositionally biased region" description="Polar residues" evidence="1">
    <location>
        <begin position="1"/>
        <end position="22"/>
    </location>
</feature>
<protein>
    <recommendedName>
        <fullName evidence="3">Ig-like domain-containing protein</fullName>
    </recommendedName>
</protein>
<name>A0A4Q7V3D9_PSEST</name>
<keyword evidence="5" id="KW-1185">Reference proteome</keyword>
<organism evidence="4 5">
    <name type="scientific">Pseudonocardia sediminis</name>
    <dbReference type="NCBI Taxonomy" id="1397368"/>
    <lineage>
        <taxon>Bacteria</taxon>
        <taxon>Bacillati</taxon>
        <taxon>Actinomycetota</taxon>
        <taxon>Actinomycetes</taxon>
        <taxon>Pseudonocardiales</taxon>
        <taxon>Pseudonocardiaceae</taxon>
        <taxon>Pseudonocardia</taxon>
    </lineage>
</organism>
<dbReference type="InterPro" id="IPR038468">
    <property type="entry name" value="MmpS_C"/>
</dbReference>
<evidence type="ECO:0000256" key="1">
    <source>
        <dbReference type="SAM" id="MobiDB-lite"/>
    </source>
</evidence>
<feature type="domain" description="Ig-like" evidence="3">
    <location>
        <begin position="250"/>
        <end position="343"/>
    </location>
</feature>
<dbReference type="PROSITE" id="PS50835">
    <property type="entry name" value="IG_LIKE"/>
    <property type="match status" value="1"/>
</dbReference>
<feature type="transmembrane region" description="Helical" evidence="2">
    <location>
        <begin position="180"/>
        <end position="199"/>
    </location>
</feature>
<keyword evidence="2" id="KW-1133">Transmembrane helix</keyword>
<dbReference type="OrthoDB" id="3557340at2"/>
<evidence type="ECO:0000313" key="5">
    <source>
        <dbReference type="Proteomes" id="UP000291591"/>
    </source>
</evidence>
<evidence type="ECO:0000256" key="2">
    <source>
        <dbReference type="SAM" id="Phobius"/>
    </source>
</evidence>
<feature type="compositionally biased region" description="Low complexity" evidence="1">
    <location>
        <begin position="58"/>
        <end position="73"/>
    </location>
</feature>
<feature type="transmembrane region" description="Helical" evidence="2">
    <location>
        <begin position="156"/>
        <end position="174"/>
    </location>
</feature>
<dbReference type="EMBL" id="SHKL01000001">
    <property type="protein sequence ID" value="RZT88916.1"/>
    <property type="molecule type" value="Genomic_DNA"/>
</dbReference>
<feature type="compositionally biased region" description="Pro residues" evidence="1">
    <location>
        <begin position="74"/>
        <end position="84"/>
    </location>
</feature>
<dbReference type="AlphaFoldDB" id="A0A4Q7V3D9"/>
<evidence type="ECO:0000259" key="3">
    <source>
        <dbReference type="PROSITE" id="PS50835"/>
    </source>
</evidence>
<keyword evidence="2" id="KW-0472">Membrane</keyword>
<feature type="region of interest" description="Disordered" evidence="1">
    <location>
        <begin position="1"/>
        <end position="98"/>
    </location>
</feature>
<feature type="compositionally biased region" description="Basic and acidic residues" evidence="1">
    <location>
        <begin position="24"/>
        <end position="37"/>
    </location>
</feature>
<dbReference type="Gene3D" id="2.60.40.2880">
    <property type="entry name" value="MmpS1-5, C-terminal soluble domain"/>
    <property type="match status" value="1"/>
</dbReference>
<evidence type="ECO:0000313" key="4">
    <source>
        <dbReference type="EMBL" id="RZT88916.1"/>
    </source>
</evidence>
<comment type="caution">
    <text evidence="4">The sequence shown here is derived from an EMBL/GenBank/DDBJ whole genome shotgun (WGS) entry which is preliminary data.</text>
</comment>
<accession>A0A4Q7V3D9</accession>
<keyword evidence="2" id="KW-0812">Transmembrane</keyword>
<feature type="transmembrane region" description="Helical" evidence="2">
    <location>
        <begin position="211"/>
        <end position="232"/>
    </location>
</feature>
<reference evidence="4 5" key="1">
    <citation type="submission" date="2019-02" db="EMBL/GenBank/DDBJ databases">
        <title>Sequencing the genomes of 1000 actinobacteria strains.</title>
        <authorList>
            <person name="Klenk H.-P."/>
        </authorList>
    </citation>
    <scope>NUCLEOTIDE SEQUENCE [LARGE SCALE GENOMIC DNA]</scope>
    <source>
        <strain evidence="4 5">DSM 45779</strain>
    </source>
</reference>
<dbReference type="RefSeq" id="WP_130293068.1">
    <property type="nucleotide sequence ID" value="NZ_SHKL01000001.1"/>
</dbReference>
<dbReference type="InterPro" id="IPR007110">
    <property type="entry name" value="Ig-like_dom"/>
</dbReference>